<feature type="region of interest" description="Disordered" evidence="3">
    <location>
        <begin position="1194"/>
        <end position="1217"/>
    </location>
</feature>
<feature type="compositionally biased region" description="Low complexity" evidence="3">
    <location>
        <begin position="1381"/>
        <end position="1394"/>
    </location>
</feature>
<feature type="region of interest" description="Disordered" evidence="3">
    <location>
        <begin position="1"/>
        <end position="47"/>
    </location>
</feature>
<evidence type="ECO:0000313" key="5">
    <source>
        <dbReference type="Proteomes" id="UP001292094"/>
    </source>
</evidence>
<accession>A0AAE1QAH0</accession>
<keyword evidence="5" id="KW-1185">Reference proteome</keyword>
<dbReference type="GO" id="GO:0003682">
    <property type="term" value="F:chromatin binding"/>
    <property type="evidence" value="ECO:0007669"/>
    <property type="project" value="InterPro"/>
</dbReference>
<organism evidence="4 5">
    <name type="scientific">Petrolisthes manimaculis</name>
    <dbReference type="NCBI Taxonomy" id="1843537"/>
    <lineage>
        <taxon>Eukaryota</taxon>
        <taxon>Metazoa</taxon>
        <taxon>Ecdysozoa</taxon>
        <taxon>Arthropoda</taxon>
        <taxon>Crustacea</taxon>
        <taxon>Multicrustacea</taxon>
        <taxon>Malacostraca</taxon>
        <taxon>Eumalacostraca</taxon>
        <taxon>Eucarida</taxon>
        <taxon>Decapoda</taxon>
        <taxon>Pleocyemata</taxon>
        <taxon>Anomura</taxon>
        <taxon>Galatheoidea</taxon>
        <taxon>Porcellanidae</taxon>
        <taxon>Petrolisthes</taxon>
    </lineage>
</organism>
<feature type="region of interest" description="Disordered" evidence="3">
    <location>
        <begin position="1366"/>
        <end position="1408"/>
    </location>
</feature>
<evidence type="ECO:0000256" key="1">
    <source>
        <dbReference type="ARBA" id="ARBA00023125"/>
    </source>
</evidence>
<evidence type="ECO:0000256" key="2">
    <source>
        <dbReference type="ARBA" id="ARBA00023242"/>
    </source>
</evidence>
<feature type="region of interest" description="Disordered" evidence="3">
    <location>
        <begin position="827"/>
        <end position="853"/>
    </location>
</feature>
<feature type="region of interest" description="Disordered" evidence="3">
    <location>
        <begin position="884"/>
        <end position="908"/>
    </location>
</feature>
<dbReference type="EMBL" id="JAWZYT010000577">
    <property type="protein sequence ID" value="KAK4321567.1"/>
    <property type="molecule type" value="Genomic_DNA"/>
</dbReference>
<feature type="region of interest" description="Disordered" evidence="3">
    <location>
        <begin position="584"/>
        <end position="603"/>
    </location>
</feature>
<dbReference type="InterPro" id="IPR055315">
    <property type="entry name" value="Cramped-like"/>
</dbReference>
<feature type="region of interest" description="Disordered" evidence="3">
    <location>
        <begin position="439"/>
        <end position="573"/>
    </location>
</feature>
<dbReference type="PANTHER" id="PTHR21677">
    <property type="entry name" value="CRAMPED PROTEIN"/>
    <property type="match status" value="1"/>
</dbReference>
<feature type="compositionally biased region" description="Low complexity" evidence="3">
    <location>
        <begin position="1194"/>
        <end position="1210"/>
    </location>
</feature>
<feature type="region of interest" description="Disordered" evidence="3">
    <location>
        <begin position="1725"/>
        <end position="1771"/>
    </location>
</feature>
<feature type="compositionally biased region" description="Polar residues" evidence="3">
    <location>
        <begin position="1395"/>
        <end position="1408"/>
    </location>
</feature>
<feature type="region of interest" description="Disordered" evidence="3">
    <location>
        <begin position="649"/>
        <end position="701"/>
    </location>
</feature>
<feature type="region of interest" description="Disordered" evidence="3">
    <location>
        <begin position="1056"/>
        <end position="1077"/>
    </location>
</feature>
<dbReference type="GO" id="GO:0003677">
    <property type="term" value="F:DNA binding"/>
    <property type="evidence" value="ECO:0007669"/>
    <property type="project" value="UniProtKB-KW"/>
</dbReference>
<feature type="compositionally biased region" description="Polar residues" evidence="3">
    <location>
        <begin position="142"/>
        <end position="152"/>
    </location>
</feature>
<feature type="region of interest" description="Disordered" evidence="3">
    <location>
        <begin position="1797"/>
        <end position="1820"/>
    </location>
</feature>
<sequence>MVKRKRTLSIKENSDSVHQCSEANQGKDDAKRPKITNHVNSGGVEGGGGVVVEVTTLSQNHTTLPLATATTKQAIATTTTNTTNGLPLPSSPGAAPPMSQQLPLVPSHAATPSVLPQARPTQQLRTSARVLNKQRREETSKAEPTTTTQSTALAKKVETSAGGDADFPDEEDGIGKKRRRAWELWSLDDKNIFFESINECGKDFEAIQAYLTAKLRKKGAPRSQVKNKDQVRHFYYRTWHKISKYITFNEGVKKATQELYGLINFGELRKKIGGNLDERRALKLQELIRKGSTSVRVRGKSIRVRTPICRALKKLNQIDEHREHTELRVPTSVVVEIVPGSVQAWCHVQGLAHNPRVRLNCPLQRTLNTIIIHLQQKWRNARLKLLDTLSTRVTFPLELPTAQEPVLRLLPARGITIKPVSVQSEVVLKSSFVSLSSHEARLRRRGEKVGRPSRRREPRQKDSHGEKLKETRGDKPALGETRQQKAGRERRELGDEDVAAKEDDERIETEGEGEKKDGGERERACLEKGGGGGGGSGELEDMGEASQEEPDDLSDGEVDCLNSDDNDTTLGQVFSPDKFFSLAQVKEEPPDTVLSPPQDEAFDPDVRVKEEGEGDALRQLLALETAAGAGMADDDGEVVCTGESTRLTAHVPDAHNKATTHPSQSNDDDQGATGSPDPEEEEGRSEGGMAGQQGGATEGQDTEALVQKLRAGWTLADVGGITVGELYLMLGQNKRICLEYEFADASGKIKDSTTENSSSNNNNDDNITNNNNKNISNNSTISKSSNSNTTISSNTNSTHINTTMDVGRGIEIKVGKVNGICGLGEGESASKSVDAQSGVTDPSQGNNATGDGGAPLMLLPSTGSSLDVPGVSTSTVVALSTNSSQHAKDMDGNWGAVNGEGQVGKSEEEEKKIALVENLSGMLTQLLSMAKTMMAKSSGESSCPCGHVCGRTGNLLRSPAGGRGQGPGGLGRSPGNSRSPRTGRLAAAATTQSSGQASPGPLSASRSPLAAPRPLRERNKPTSAKRLITDTMEHHSSIVEVKVGEVCSEPVVLPPTSTTTTTTAAGPTTPTPDQLAVGGTGLVGGGGGGGGGFMENKIMVGGEGTGEFKVPQGPAPRQLHVQQANFNAQLTKLLPRYTTRPGRRVVRKNVVHRQLPLLPKNIIQPVTMRVLQSQPSGQKDCVGRKFVPITMTPPVQTVSPSSSASPSPSQGAFSVRPILSPSPTNPVLSWPVVQSLRSPVNYGTNQSIQSLTPLSSSSVVQPLKSLVNQGNSLIVQPQKSQVNHNQVISLAQSAVNQSTNQILQSVPLTENVTTPAPVQLSVVSPRPTVTTPAITPLEPGANAISVNISGQPLMTVEMPTMLPQVTETASKPAPGKQDADSTTLTSSKLLQSSQDHTTPSPTSHSNGLLSSMVSQVLSELPDLSTPPGTPQPSPVKSVSAKRSFEEITSVVVSTSGQLSGQLPSSLELFTTPLSSDPLPTLDTTLATTSPLTLSCTLSPIMSLSTLSPVASSSLSNTTQLTLATTQHLELSPPPSKNNGISSLLNTPTPQSCIDQSHNSPIRMPPSISSLLSSSTDLIAKSFPTILGADDSVDATLDRSGNSVPELHIPEGSVNIPSLLDISIGGTVTLSEQVPGLLSSNSDPEDTLGVSLISSSATLTPTTAVTTMVGAISLQDSSSSDKLLDITLGNSNSNSSFSSLLAAATLSRQLDPSSLLDQASLDTGACALPGTESSGGGEAQSTGEGLTGGGLAGFPQLSSAPMSPPSSPSRLLQQTDSQWLNNEVNDFSLSSFLGHLESPVKNNGSNSRGAGSSSQTTAQPQIPVQPIFIPSLSSVFNENSVDFTATFAEMKAQVSETFKQ</sequence>
<feature type="compositionally biased region" description="Basic and acidic residues" evidence="3">
    <location>
        <begin position="459"/>
        <end position="526"/>
    </location>
</feature>
<dbReference type="GO" id="GO:0005634">
    <property type="term" value="C:nucleus"/>
    <property type="evidence" value="ECO:0007669"/>
    <property type="project" value="TreeGrafter"/>
</dbReference>
<protein>
    <recommendedName>
        <fullName evidence="6">Protein cramped-like</fullName>
    </recommendedName>
</protein>
<evidence type="ECO:0000313" key="4">
    <source>
        <dbReference type="EMBL" id="KAK4321567.1"/>
    </source>
</evidence>
<keyword evidence="2" id="KW-0539">Nucleus</keyword>
<evidence type="ECO:0008006" key="6">
    <source>
        <dbReference type="Google" id="ProtNLM"/>
    </source>
</evidence>
<feature type="region of interest" description="Disordered" evidence="3">
    <location>
        <begin position="953"/>
        <end position="1028"/>
    </location>
</feature>
<proteinExistence type="predicted"/>
<feature type="compositionally biased region" description="Basic residues" evidence="3">
    <location>
        <begin position="441"/>
        <end position="458"/>
    </location>
</feature>
<feature type="region of interest" description="Disordered" evidence="3">
    <location>
        <begin position="114"/>
        <end position="172"/>
    </location>
</feature>
<feature type="compositionally biased region" description="Acidic residues" evidence="3">
    <location>
        <begin position="538"/>
        <end position="567"/>
    </location>
</feature>
<feature type="region of interest" description="Disordered" evidence="3">
    <location>
        <begin position="1420"/>
        <end position="1440"/>
    </location>
</feature>
<dbReference type="PANTHER" id="PTHR21677:SF1">
    <property type="entry name" value="PROTEIN CRAMPED-LIKE"/>
    <property type="match status" value="1"/>
</dbReference>
<keyword evidence="1" id="KW-0238">DNA-binding</keyword>
<feature type="compositionally biased region" description="Gly residues" evidence="3">
    <location>
        <begin position="686"/>
        <end position="697"/>
    </location>
</feature>
<feature type="compositionally biased region" description="Low complexity" evidence="3">
    <location>
        <begin position="80"/>
        <end position="97"/>
    </location>
</feature>
<comment type="caution">
    <text evidence="4">The sequence shown here is derived from an EMBL/GenBank/DDBJ whole genome shotgun (WGS) entry which is preliminary data.</text>
</comment>
<dbReference type="Gene3D" id="1.10.10.60">
    <property type="entry name" value="Homeodomain-like"/>
    <property type="match status" value="1"/>
</dbReference>
<name>A0AAE1QAH0_9EUCA</name>
<dbReference type="GO" id="GO:0007389">
    <property type="term" value="P:pattern specification process"/>
    <property type="evidence" value="ECO:0007669"/>
    <property type="project" value="TreeGrafter"/>
</dbReference>
<gene>
    <name evidence="4" type="ORF">Pmani_007637</name>
</gene>
<feature type="compositionally biased region" description="Low complexity" evidence="3">
    <location>
        <begin position="1056"/>
        <end position="1072"/>
    </location>
</feature>
<feature type="region of interest" description="Disordered" evidence="3">
    <location>
        <begin position="80"/>
        <end position="99"/>
    </location>
</feature>
<feature type="compositionally biased region" description="Low complexity" evidence="3">
    <location>
        <begin position="973"/>
        <end position="998"/>
    </location>
</feature>
<feature type="compositionally biased region" description="Gly residues" evidence="3">
    <location>
        <begin position="961"/>
        <end position="972"/>
    </location>
</feature>
<feature type="compositionally biased region" description="Low complexity" evidence="3">
    <location>
        <begin position="1801"/>
        <end position="1820"/>
    </location>
</feature>
<dbReference type="Proteomes" id="UP001292094">
    <property type="component" value="Unassembled WGS sequence"/>
</dbReference>
<feature type="region of interest" description="Disordered" evidence="3">
    <location>
        <begin position="749"/>
        <end position="802"/>
    </location>
</feature>
<feature type="compositionally biased region" description="Gly residues" evidence="3">
    <location>
        <begin position="528"/>
        <end position="537"/>
    </location>
</feature>
<evidence type="ECO:0000256" key="3">
    <source>
        <dbReference type="SAM" id="MobiDB-lite"/>
    </source>
</evidence>
<feature type="compositionally biased region" description="Low complexity" evidence="3">
    <location>
        <begin position="754"/>
        <end position="802"/>
    </location>
</feature>
<feature type="compositionally biased region" description="Polar residues" evidence="3">
    <location>
        <begin position="829"/>
        <end position="849"/>
    </location>
</feature>
<reference evidence="4" key="1">
    <citation type="submission" date="2023-11" db="EMBL/GenBank/DDBJ databases">
        <title>Genome assemblies of two species of porcelain crab, Petrolisthes cinctipes and Petrolisthes manimaculis (Anomura: Porcellanidae).</title>
        <authorList>
            <person name="Angst P."/>
        </authorList>
    </citation>
    <scope>NUCLEOTIDE SEQUENCE</scope>
    <source>
        <strain evidence="4">PB745_02</strain>
        <tissue evidence="4">Gill</tissue>
    </source>
</reference>